<evidence type="ECO:0008006" key="5">
    <source>
        <dbReference type="Google" id="ProtNLM"/>
    </source>
</evidence>
<dbReference type="InParanoid" id="G0V8W4"/>
<dbReference type="Gene3D" id="3.40.1000.40">
    <property type="entry name" value="Respiratory growth induced protein 1"/>
    <property type="match status" value="1"/>
</dbReference>
<dbReference type="KEGG" id="ncs:NCAS_0A13550"/>
<dbReference type="OrthoDB" id="4082176at2759"/>
<evidence type="ECO:0000313" key="3">
    <source>
        <dbReference type="EMBL" id="CCC67913.1"/>
    </source>
</evidence>
<evidence type="ECO:0000256" key="1">
    <source>
        <dbReference type="ARBA" id="ARBA00003033"/>
    </source>
</evidence>
<dbReference type="FunCoup" id="G0V8W4">
    <property type="interactions" value="78"/>
</dbReference>
<dbReference type="GeneID" id="96901391"/>
<dbReference type="eggNOG" id="ENOG502RZ9F">
    <property type="taxonomic scope" value="Eukaryota"/>
</dbReference>
<dbReference type="EMBL" id="HE576752">
    <property type="protein sequence ID" value="CCC67913.1"/>
    <property type="molecule type" value="Genomic_DNA"/>
</dbReference>
<dbReference type="GO" id="GO:0006112">
    <property type="term" value="P:energy reserve metabolic process"/>
    <property type="evidence" value="ECO:0007669"/>
    <property type="project" value="InterPro"/>
</dbReference>
<comment type="similarity">
    <text evidence="2">Belongs to the RGI1 family.</text>
</comment>
<name>G0V8W4_NAUCA</name>
<evidence type="ECO:0000313" key="4">
    <source>
        <dbReference type="Proteomes" id="UP000001640"/>
    </source>
</evidence>
<accession>G0V8W4</accession>
<dbReference type="AlphaFoldDB" id="G0V8W4"/>
<proteinExistence type="inferred from homology"/>
<evidence type="ECO:0000256" key="2">
    <source>
        <dbReference type="ARBA" id="ARBA00009268"/>
    </source>
</evidence>
<dbReference type="RefSeq" id="XP_003674293.1">
    <property type="nucleotide sequence ID" value="XM_003674245.1"/>
</dbReference>
<reference evidence="3 4" key="1">
    <citation type="journal article" date="2011" name="Proc. Natl. Acad. Sci. U.S.A.">
        <title>Evolutionary erosion of yeast sex chromosomes by mating-type switching accidents.</title>
        <authorList>
            <person name="Gordon J.L."/>
            <person name="Armisen D."/>
            <person name="Proux-Wera E."/>
            <person name="Oheigeartaigh S.S."/>
            <person name="Byrne K.P."/>
            <person name="Wolfe K.H."/>
        </authorList>
    </citation>
    <scope>NUCLEOTIDE SEQUENCE [LARGE SCALE GENOMIC DNA]</scope>
    <source>
        <strain evidence="4">ATCC 76901 / BCRC 22586 / CBS 4309 / NBRC 1992 / NRRL Y-12630</strain>
    </source>
</reference>
<dbReference type="HOGENOM" id="CLU_118207_0_0_1"/>
<dbReference type="InterPro" id="IPR038235">
    <property type="entry name" value="RGI1_sf"/>
</dbReference>
<dbReference type="OMA" id="HLKYYPP"/>
<dbReference type="Proteomes" id="UP000001640">
    <property type="component" value="Chromosome 1"/>
</dbReference>
<dbReference type="InterPro" id="IPR022554">
    <property type="entry name" value="RGI1"/>
</dbReference>
<gene>
    <name evidence="3" type="primary">NCAS0A13550</name>
    <name evidence="3" type="ordered locus">NCAS_0A13550</name>
</gene>
<organism evidence="3 4">
    <name type="scientific">Naumovozyma castellii</name>
    <name type="common">Yeast</name>
    <name type="synonym">Saccharomyces castellii</name>
    <dbReference type="NCBI Taxonomy" id="27288"/>
    <lineage>
        <taxon>Eukaryota</taxon>
        <taxon>Fungi</taxon>
        <taxon>Dikarya</taxon>
        <taxon>Ascomycota</taxon>
        <taxon>Saccharomycotina</taxon>
        <taxon>Saccharomycetes</taxon>
        <taxon>Saccharomycetales</taxon>
        <taxon>Saccharomycetaceae</taxon>
        <taxon>Naumovozyma</taxon>
    </lineage>
</organism>
<sequence length="165" mass="19502">MPKNKNKGPKMTTVVTKTGESLKLFEDLNDFEMFIRNEVEDDEFDNIHCQLKYYPPFVLQDAKDHDPEKIKDTENCHSKKFVRHLHQHVEKHLLKDIKEALQQPTLKFHDKSKDATFEKITWHYGEQTELHNKKFKVQIDVSCNNDGAMVDVDYKTVPIKEESEE</sequence>
<reference key="2">
    <citation type="submission" date="2011-08" db="EMBL/GenBank/DDBJ databases">
        <title>Genome sequence of Naumovozyma castellii.</title>
        <authorList>
            <person name="Gordon J.L."/>
            <person name="Armisen D."/>
            <person name="Proux-Wera E."/>
            <person name="OhEigeartaigh S.S."/>
            <person name="Byrne K.P."/>
            <person name="Wolfe K.H."/>
        </authorList>
    </citation>
    <scope>NUCLEOTIDE SEQUENCE</scope>
    <source>
        <strain>Type strain:CBS 4309</strain>
    </source>
</reference>
<comment type="function">
    <text evidence="1">Involved in the control of energetic metabolism and significantly contribute to cell fitness, especially under respiratory growth conditions.</text>
</comment>
<keyword evidence="4" id="KW-1185">Reference proteome</keyword>
<protein>
    <recommendedName>
        <fullName evidence="5">Respiratory growth induced protein 1</fullName>
    </recommendedName>
</protein>
<dbReference type="Pfam" id="PF10843">
    <property type="entry name" value="RGI1"/>
    <property type="match status" value="1"/>
</dbReference>